<proteinExistence type="predicted"/>
<feature type="compositionally biased region" description="Polar residues" evidence="1">
    <location>
        <begin position="387"/>
        <end position="396"/>
    </location>
</feature>
<feature type="compositionally biased region" description="Basic residues" evidence="1">
    <location>
        <begin position="96"/>
        <end position="106"/>
    </location>
</feature>
<comment type="caution">
    <text evidence="2">The sequence shown here is derived from an EMBL/GenBank/DDBJ whole genome shotgun (WGS) entry which is preliminary data.</text>
</comment>
<feature type="region of interest" description="Disordered" evidence="1">
    <location>
        <begin position="85"/>
        <end position="120"/>
    </location>
</feature>
<feature type="compositionally biased region" description="Polar residues" evidence="1">
    <location>
        <begin position="488"/>
        <end position="500"/>
    </location>
</feature>
<feature type="region of interest" description="Disordered" evidence="1">
    <location>
        <begin position="444"/>
        <end position="570"/>
    </location>
</feature>
<feature type="compositionally biased region" description="Low complexity" evidence="1">
    <location>
        <begin position="540"/>
        <end position="555"/>
    </location>
</feature>
<feature type="compositionally biased region" description="Basic and acidic residues" evidence="1">
    <location>
        <begin position="444"/>
        <end position="460"/>
    </location>
</feature>
<feature type="compositionally biased region" description="Polar residues" evidence="1">
    <location>
        <begin position="274"/>
        <end position="297"/>
    </location>
</feature>
<evidence type="ECO:0000256" key="1">
    <source>
        <dbReference type="SAM" id="MobiDB-lite"/>
    </source>
</evidence>
<dbReference type="Proteomes" id="UP000812966">
    <property type="component" value="Unassembled WGS sequence"/>
</dbReference>
<feature type="region of interest" description="Disordered" evidence="1">
    <location>
        <begin position="274"/>
        <end position="302"/>
    </location>
</feature>
<accession>A0A8K0NNX5</accession>
<name>A0A8K0NNX5_9TREE</name>
<gene>
    <name evidence="2" type="ORF">FFLO_05463</name>
</gene>
<feature type="compositionally biased region" description="Basic residues" evidence="1">
    <location>
        <begin position="52"/>
        <end position="61"/>
    </location>
</feature>
<organism evidence="2 3">
    <name type="scientific">Filobasidium floriforme</name>
    <dbReference type="NCBI Taxonomy" id="5210"/>
    <lineage>
        <taxon>Eukaryota</taxon>
        <taxon>Fungi</taxon>
        <taxon>Dikarya</taxon>
        <taxon>Basidiomycota</taxon>
        <taxon>Agaricomycotina</taxon>
        <taxon>Tremellomycetes</taxon>
        <taxon>Filobasidiales</taxon>
        <taxon>Filobasidiaceae</taxon>
        <taxon>Filobasidium</taxon>
    </lineage>
</organism>
<evidence type="ECO:0000313" key="3">
    <source>
        <dbReference type="Proteomes" id="UP000812966"/>
    </source>
</evidence>
<sequence>MDLPPFRPSLDFVPPPLPGHATTTSLDFGTTSFEFGLEAPLQHSTPHEKANLRRRGSHKSNRSLPEMTPKTGLLEDVKQALKHYGRSIDTPAKTPKQAKRNVIKRKASGETKSPLKGILKSRPSLDSLAVGLDLPPIPTQMRKAADKETKAAGKAKAIAAQTTEPVASVVVSSPPAPVNHVNRVPVPYTALETVAERDEVSNRSIASLEAPHSIGHDKHQPEAMNRDILDERGLPVDCFELSFEHDPEQLEEMEMVMTQFDSFATDAYISSTSEPSLSRSNSFTRPHSFAGSTSASKLQLPIPHKNREAEGKVSTETFMTMDSVGIPDPIQDSPSPALATQSSRGSLILVSNRSRESSAGPATACEPQAISSETISSGGKKAVRSSVHGQNNVSTFKRNSGQISGVVPLRSGLKPLILAPVVRGERATMLSDDNLLSARSDRLGVKQDQHGRGDSAFKFDDADDDDDAIFTHSPRKAARNPLQEKKNVTPNVVQQEVSQKQRTKDATVPIPPAATLPLNIINNNNKSSRGPPASPKKTNRPSSRASSRGPAQARSVRLSIYESEDRFRDL</sequence>
<feature type="region of interest" description="Disordered" evidence="1">
    <location>
        <begin position="353"/>
        <end position="396"/>
    </location>
</feature>
<keyword evidence="3" id="KW-1185">Reference proteome</keyword>
<feature type="region of interest" description="Disordered" evidence="1">
    <location>
        <begin position="40"/>
        <end position="72"/>
    </location>
</feature>
<evidence type="ECO:0000313" key="2">
    <source>
        <dbReference type="EMBL" id="KAG7529702.1"/>
    </source>
</evidence>
<dbReference type="AlphaFoldDB" id="A0A8K0NNX5"/>
<reference evidence="2" key="1">
    <citation type="submission" date="2020-04" db="EMBL/GenBank/DDBJ databases">
        <title>Analysis of mating type loci in Filobasidium floriforme.</title>
        <authorList>
            <person name="Nowrousian M."/>
        </authorList>
    </citation>
    <scope>NUCLEOTIDE SEQUENCE</scope>
    <source>
        <strain evidence="2">CBS 6242</strain>
    </source>
</reference>
<protein>
    <submittedName>
        <fullName evidence="2">Uncharacterized protein</fullName>
    </submittedName>
</protein>
<feature type="region of interest" description="Disordered" evidence="1">
    <location>
        <begin position="1"/>
        <end position="25"/>
    </location>
</feature>
<dbReference type="EMBL" id="JABELV010000139">
    <property type="protein sequence ID" value="KAG7529702.1"/>
    <property type="molecule type" value="Genomic_DNA"/>
</dbReference>